<dbReference type="OrthoDB" id="6339209at2759"/>
<name>A0A433STP3_ELYCH</name>
<dbReference type="InterPro" id="IPR018378">
    <property type="entry name" value="C-type_lectin_CS"/>
</dbReference>
<dbReference type="PROSITE" id="PS00615">
    <property type="entry name" value="C_TYPE_LECTIN_1"/>
    <property type="match status" value="2"/>
</dbReference>
<feature type="domain" description="C-type lectin" evidence="3">
    <location>
        <begin position="178"/>
        <end position="304"/>
    </location>
</feature>
<dbReference type="PANTHER" id="PTHR22803">
    <property type="entry name" value="MANNOSE, PHOSPHOLIPASE, LECTIN RECEPTOR RELATED"/>
    <property type="match status" value="1"/>
</dbReference>
<feature type="signal peptide" evidence="2">
    <location>
        <begin position="1"/>
        <end position="24"/>
    </location>
</feature>
<feature type="domain" description="C-type lectin" evidence="3">
    <location>
        <begin position="472"/>
        <end position="598"/>
    </location>
</feature>
<protein>
    <recommendedName>
        <fullName evidence="3">C-type lectin domain-containing protein</fullName>
    </recommendedName>
</protein>
<dbReference type="InterPro" id="IPR016186">
    <property type="entry name" value="C-type_lectin-like/link_sf"/>
</dbReference>
<keyword evidence="1" id="KW-1015">Disulfide bond</keyword>
<keyword evidence="5" id="KW-1185">Reference proteome</keyword>
<sequence>MAYVPLQHLIFWLIAIGLGRTAQGAASCPNGWIENPQSGTCIKLYDDKKSWQDARAVCQADGGDLVKILDASKNQFIWGKVSADRGEPYWIGLHDSKREGIFRWLDESNKVPYLNWGRGQPNNIDAQNHTNGQDCVEIGHSVITATKWNDMDCDNAAKFICERSITASCPPGWIESPQSGTCIKLYDDMKSWQDARAVCQADGGDLVKIVDDSMNQFIWEKVSADSGKTYWIGLHDRNREGKFEWLDETDVAQYTNWDSGQPNNLLGSSKQSNGQDCVEIGNSLSTPSKWNDMECDTPSKFICEKSPGGSSAKASCPPGWIESPQSGTCIKLYDDMKSWQDARAVCQADGGDLVKIVDDNMNQFIWEKVSADSGKTYWIGLHDRNREGKFEWLDETDVAQYTNWDSGQPNNLLGSSGQSNGQDCVEIGNSLSTPSKWNDMECDTPSKFICEKSPGGSSAKASCPPGWIESPQSGTCIKLYDDMKSWQDARAVCQADGGDLVKIVDDSMNQFIWEKVSADSGKTYWIGLHDRNREGKFEWLDETDVAQYTNWDSGQPNNLLGPAWQTNGQDCVEIGNSLSTPSKWNDMECDTPSKFICEKSPGGSPAKANCPNGWIESPGSGTCIKMSDDKKSWADARAACQADGGDLVKILDDSMNQ</sequence>
<accession>A0A433STP3</accession>
<dbReference type="EMBL" id="RQTK01001042">
    <property type="protein sequence ID" value="RUS72626.1"/>
    <property type="molecule type" value="Genomic_DNA"/>
</dbReference>
<dbReference type="AlphaFoldDB" id="A0A433STP3"/>
<dbReference type="SMART" id="SM00034">
    <property type="entry name" value="CLECT"/>
    <property type="match status" value="4"/>
</dbReference>
<evidence type="ECO:0000313" key="4">
    <source>
        <dbReference type="EMBL" id="RUS72626.1"/>
    </source>
</evidence>
<feature type="domain" description="C-type lectin" evidence="3">
    <location>
        <begin position="325"/>
        <end position="451"/>
    </location>
</feature>
<reference evidence="4 5" key="1">
    <citation type="submission" date="2019-01" db="EMBL/GenBank/DDBJ databases">
        <title>A draft genome assembly of the solar-powered sea slug Elysia chlorotica.</title>
        <authorList>
            <person name="Cai H."/>
            <person name="Li Q."/>
            <person name="Fang X."/>
            <person name="Li J."/>
            <person name="Curtis N.E."/>
            <person name="Altenburger A."/>
            <person name="Shibata T."/>
            <person name="Feng M."/>
            <person name="Maeda T."/>
            <person name="Schwartz J.A."/>
            <person name="Shigenobu S."/>
            <person name="Lundholm N."/>
            <person name="Nishiyama T."/>
            <person name="Yang H."/>
            <person name="Hasebe M."/>
            <person name="Li S."/>
            <person name="Pierce S.K."/>
            <person name="Wang J."/>
        </authorList>
    </citation>
    <scope>NUCLEOTIDE SEQUENCE [LARGE SCALE GENOMIC DNA]</scope>
    <source>
        <strain evidence="4">EC2010</strain>
        <tissue evidence="4">Whole organism of an adult</tissue>
    </source>
</reference>
<gene>
    <name evidence="4" type="ORF">EGW08_019624</name>
</gene>
<feature type="domain" description="C-type lectin" evidence="3">
    <location>
        <begin position="37"/>
        <end position="162"/>
    </location>
</feature>
<evidence type="ECO:0000256" key="2">
    <source>
        <dbReference type="SAM" id="SignalP"/>
    </source>
</evidence>
<dbReference type="Pfam" id="PF00059">
    <property type="entry name" value="Lectin_C"/>
    <property type="match status" value="4"/>
</dbReference>
<evidence type="ECO:0000259" key="3">
    <source>
        <dbReference type="PROSITE" id="PS50041"/>
    </source>
</evidence>
<dbReference type="Proteomes" id="UP000271974">
    <property type="component" value="Unassembled WGS sequence"/>
</dbReference>
<feature type="non-terminal residue" evidence="4">
    <location>
        <position position="657"/>
    </location>
</feature>
<evidence type="ECO:0000313" key="5">
    <source>
        <dbReference type="Proteomes" id="UP000271974"/>
    </source>
</evidence>
<dbReference type="PROSITE" id="PS50041">
    <property type="entry name" value="C_TYPE_LECTIN_2"/>
    <property type="match status" value="4"/>
</dbReference>
<proteinExistence type="predicted"/>
<dbReference type="CDD" id="cd00037">
    <property type="entry name" value="CLECT"/>
    <property type="match status" value="5"/>
</dbReference>
<dbReference type="InterPro" id="IPR001304">
    <property type="entry name" value="C-type_lectin-like"/>
</dbReference>
<feature type="chain" id="PRO_5019339515" description="C-type lectin domain-containing protein" evidence="2">
    <location>
        <begin position="25"/>
        <end position="657"/>
    </location>
</feature>
<dbReference type="SUPFAM" id="SSF56436">
    <property type="entry name" value="C-type lectin-like"/>
    <property type="match status" value="5"/>
</dbReference>
<evidence type="ECO:0000256" key="1">
    <source>
        <dbReference type="ARBA" id="ARBA00023157"/>
    </source>
</evidence>
<comment type="caution">
    <text evidence="4">The sequence shown here is derived from an EMBL/GenBank/DDBJ whole genome shotgun (WGS) entry which is preliminary data.</text>
</comment>
<organism evidence="4 5">
    <name type="scientific">Elysia chlorotica</name>
    <name type="common">Eastern emerald elysia</name>
    <name type="synonym">Sea slug</name>
    <dbReference type="NCBI Taxonomy" id="188477"/>
    <lineage>
        <taxon>Eukaryota</taxon>
        <taxon>Metazoa</taxon>
        <taxon>Spiralia</taxon>
        <taxon>Lophotrochozoa</taxon>
        <taxon>Mollusca</taxon>
        <taxon>Gastropoda</taxon>
        <taxon>Heterobranchia</taxon>
        <taxon>Euthyneura</taxon>
        <taxon>Panpulmonata</taxon>
        <taxon>Sacoglossa</taxon>
        <taxon>Placobranchoidea</taxon>
        <taxon>Plakobranchidae</taxon>
        <taxon>Elysia</taxon>
    </lineage>
</organism>
<keyword evidence="2" id="KW-0732">Signal</keyword>
<dbReference type="Gene3D" id="3.10.100.10">
    <property type="entry name" value="Mannose-Binding Protein A, subunit A"/>
    <property type="match status" value="5"/>
</dbReference>
<dbReference type="InterPro" id="IPR050111">
    <property type="entry name" value="C-type_lectin/snaclec_domain"/>
</dbReference>
<dbReference type="InterPro" id="IPR016187">
    <property type="entry name" value="CTDL_fold"/>
</dbReference>